<keyword evidence="2" id="KW-1185">Reference proteome</keyword>
<name>A0ABV2DKK4_9HYPH</name>
<dbReference type="EMBL" id="JBEWSZ010000002">
    <property type="protein sequence ID" value="MET2830404.1"/>
    <property type="molecule type" value="Genomic_DNA"/>
</dbReference>
<organism evidence="1 2">
    <name type="scientific">Mesorhizobium shangrilense</name>
    <dbReference type="NCBI Taxonomy" id="460060"/>
    <lineage>
        <taxon>Bacteria</taxon>
        <taxon>Pseudomonadati</taxon>
        <taxon>Pseudomonadota</taxon>
        <taxon>Alphaproteobacteria</taxon>
        <taxon>Hyphomicrobiales</taxon>
        <taxon>Phyllobacteriaceae</taxon>
        <taxon>Mesorhizobium</taxon>
    </lineage>
</organism>
<proteinExistence type="predicted"/>
<comment type="caution">
    <text evidence="1">The sequence shown here is derived from an EMBL/GenBank/DDBJ whole genome shotgun (WGS) entry which is preliminary data.</text>
</comment>
<sequence length="472" mass="52061">MLIVTNRKDGLGGRLLAMANAKALADRLGYRFGFTWNSRTILDEGSHTVDVVGKIFSADFIEKHWLGEKISRSGFGVLGGKQFTPSDLGAVARQGRLRGWICDDFDALDFFHDDNAEPVARSETLRAFGFSPAIERALDAAGKCRFPGPMAALHLRSGDIVYGQNRRRLVFAEKVIPSVLAKAIITELSSRGLTTLLVGQDHATLDYLKAETGALRTNDFGAGEFREETLNAFFEMALMARCQQIHAGGSIYATIASLMGDKPCLGTSALFSRSRAAEIITDELQAHQSDYHRLEAAFGYRWAFQSLEDEISPARARELLGKAQALDPENDGYELKMAAACFRDGDYVAGEAILKSLMIGQSRRRSRIPLPMMDMLTTRLGGYRAMANDFDVFLAAARAGHPYAMACSAYILVEVFDDRTSAVEMAARLVKMDPGNPIFRKIRRRVAMGKRPESGRLAKARWRLGGLRGPWS</sequence>
<evidence type="ECO:0000313" key="1">
    <source>
        <dbReference type="EMBL" id="MET2830404.1"/>
    </source>
</evidence>
<gene>
    <name evidence="1" type="ORF">ABVQ20_25810</name>
</gene>
<reference evidence="1 2" key="1">
    <citation type="submission" date="2024-06" db="EMBL/GenBank/DDBJ databases">
        <authorList>
            <person name="Kim D.-U."/>
        </authorList>
    </citation>
    <scope>NUCLEOTIDE SEQUENCE [LARGE SCALE GENOMIC DNA]</scope>
    <source>
        <strain evidence="1 2">KACC15460</strain>
    </source>
</reference>
<accession>A0ABV2DKK4</accession>
<evidence type="ECO:0000313" key="2">
    <source>
        <dbReference type="Proteomes" id="UP001548832"/>
    </source>
</evidence>
<dbReference type="Proteomes" id="UP001548832">
    <property type="component" value="Unassembled WGS sequence"/>
</dbReference>
<protein>
    <recommendedName>
        <fullName evidence="3">Tetratricopeptide repeat protein</fullName>
    </recommendedName>
</protein>
<evidence type="ECO:0008006" key="3">
    <source>
        <dbReference type="Google" id="ProtNLM"/>
    </source>
</evidence>
<dbReference type="RefSeq" id="WP_354462489.1">
    <property type="nucleotide sequence ID" value="NZ_JBEWSZ010000002.1"/>
</dbReference>